<dbReference type="Pfam" id="PF19423">
    <property type="entry name" value="E3_UBR4_N"/>
    <property type="match status" value="1"/>
</dbReference>
<feature type="non-terminal residue" evidence="3">
    <location>
        <position position="1"/>
    </location>
</feature>
<reference evidence="3" key="1">
    <citation type="submission" date="2021-04" db="EMBL/GenBank/DDBJ databases">
        <authorList>
            <consortium name="Molecular Ecology Group"/>
        </authorList>
    </citation>
    <scope>NUCLEOTIDE SEQUENCE</scope>
</reference>
<protein>
    <recommendedName>
        <fullName evidence="2">E3 ubiquitin-protein ligase UBR4 N-terminal domain-containing protein</fullName>
    </recommendedName>
</protein>
<keyword evidence="4" id="KW-1185">Reference proteome</keyword>
<dbReference type="EMBL" id="CAJHNH020002691">
    <property type="protein sequence ID" value="CAG5127474.1"/>
    <property type="molecule type" value="Genomic_DNA"/>
</dbReference>
<feature type="compositionally biased region" description="Polar residues" evidence="1">
    <location>
        <begin position="318"/>
        <end position="327"/>
    </location>
</feature>
<dbReference type="Proteomes" id="UP000678393">
    <property type="component" value="Unassembled WGS sequence"/>
</dbReference>
<feature type="domain" description="E3 ubiquitin-protein ligase UBR4 N-terminal" evidence="2">
    <location>
        <begin position="11"/>
        <end position="327"/>
    </location>
</feature>
<sequence length="327" mass="35477">EKEILHHEEEHEAFYSLFVALATNTLCSVSGSLSKASLPQVSAACKVLLSFLLSRLETPNRACTVTPKYLMILISGLCRGGQCLSRSDVVTFTCLFKPTELPVGSADPDKESLGQEKEKTKEKKVSRLDTQTDLFDQMTSVFAEASPAVAAAPKIEVVSEVPERDAKTPVSVVSQVTESLEDSATLFAQKNTEALLSMNGADVLLHACTQLTFLGKYMQRYREALAGTAFCLAWHLVTGLTMRNGYQFLLTEISDVWRAFSLPIIEPLTQSRLKTIVEVTLGCLFAAISVATADTVVNAVKPSGPSQTTGAKEEEMDSQGQSIVQKS</sequence>
<evidence type="ECO:0000313" key="4">
    <source>
        <dbReference type="Proteomes" id="UP000678393"/>
    </source>
</evidence>
<feature type="non-terminal residue" evidence="3">
    <location>
        <position position="327"/>
    </location>
</feature>
<feature type="compositionally biased region" description="Basic and acidic residues" evidence="1">
    <location>
        <begin position="107"/>
        <end position="123"/>
    </location>
</feature>
<comment type="caution">
    <text evidence="3">The sequence shown here is derived from an EMBL/GenBank/DDBJ whole genome shotgun (WGS) entry which is preliminary data.</text>
</comment>
<dbReference type="InterPro" id="IPR045841">
    <property type="entry name" value="E3_UBR4_N"/>
</dbReference>
<dbReference type="OrthoDB" id="30336at2759"/>
<accession>A0A8S3ZD05</accession>
<feature type="region of interest" description="Disordered" evidence="1">
    <location>
        <begin position="302"/>
        <end position="327"/>
    </location>
</feature>
<gene>
    <name evidence="3" type="ORF">CUNI_LOCUS13032</name>
</gene>
<name>A0A8S3ZD05_9EUPU</name>
<feature type="region of interest" description="Disordered" evidence="1">
    <location>
        <begin position="103"/>
        <end position="123"/>
    </location>
</feature>
<proteinExistence type="predicted"/>
<dbReference type="AlphaFoldDB" id="A0A8S3ZD05"/>
<evidence type="ECO:0000313" key="3">
    <source>
        <dbReference type="EMBL" id="CAG5127474.1"/>
    </source>
</evidence>
<organism evidence="3 4">
    <name type="scientific">Candidula unifasciata</name>
    <dbReference type="NCBI Taxonomy" id="100452"/>
    <lineage>
        <taxon>Eukaryota</taxon>
        <taxon>Metazoa</taxon>
        <taxon>Spiralia</taxon>
        <taxon>Lophotrochozoa</taxon>
        <taxon>Mollusca</taxon>
        <taxon>Gastropoda</taxon>
        <taxon>Heterobranchia</taxon>
        <taxon>Euthyneura</taxon>
        <taxon>Panpulmonata</taxon>
        <taxon>Eupulmonata</taxon>
        <taxon>Stylommatophora</taxon>
        <taxon>Helicina</taxon>
        <taxon>Helicoidea</taxon>
        <taxon>Geomitridae</taxon>
        <taxon>Candidula</taxon>
    </lineage>
</organism>
<evidence type="ECO:0000259" key="2">
    <source>
        <dbReference type="Pfam" id="PF19423"/>
    </source>
</evidence>
<evidence type="ECO:0000256" key="1">
    <source>
        <dbReference type="SAM" id="MobiDB-lite"/>
    </source>
</evidence>